<feature type="domain" description="Peptidase M24" evidence="8">
    <location>
        <begin position="11"/>
        <end position="238"/>
    </location>
</feature>
<protein>
    <recommendedName>
        <fullName evidence="6 7">Methionine aminopeptidase</fullName>
        <shortName evidence="6">MAP</shortName>
        <shortName evidence="6">MetAP</shortName>
        <ecNumber evidence="6 7">3.4.11.18</ecNumber>
    </recommendedName>
    <alternativeName>
        <fullName evidence="6">Peptidase M</fullName>
    </alternativeName>
</protein>
<dbReference type="PANTHER" id="PTHR43330:SF8">
    <property type="entry name" value="METHIONINE AMINOPEPTIDASE 1D, MITOCHONDRIAL"/>
    <property type="match status" value="1"/>
</dbReference>
<feature type="binding site" evidence="6">
    <location>
        <position position="167"/>
    </location>
    <ligand>
        <name>a divalent metal cation</name>
        <dbReference type="ChEBI" id="CHEBI:60240"/>
        <label>2</label>
        <note>catalytic</note>
    </ligand>
</feature>
<dbReference type="CDD" id="cd01086">
    <property type="entry name" value="MetAP1"/>
    <property type="match status" value="1"/>
</dbReference>
<comment type="cofactor">
    <cofactor evidence="6">
        <name>Co(2+)</name>
        <dbReference type="ChEBI" id="CHEBI:48828"/>
    </cofactor>
    <cofactor evidence="6">
        <name>Zn(2+)</name>
        <dbReference type="ChEBI" id="CHEBI:29105"/>
    </cofactor>
    <cofactor evidence="6">
        <name>Mn(2+)</name>
        <dbReference type="ChEBI" id="CHEBI:29035"/>
    </cofactor>
    <cofactor evidence="6">
        <name>Fe(2+)</name>
        <dbReference type="ChEBI" id="CHEBI:29033"/>
    </cofactor>
    <text evidence="6">Binds 2 divalent metal cations per subunit. Has a high-affinity and a low affinity metal-binding site. The true nature of the physiological cofactor is under debate. The enzyme is active with cobalt, zinc, manganese or divalent iron ions. Most likely, methionine aminopeptidases function as mononuclear Fe(2+)-metalloproteases under physiological conditions, and the catalytically relevant metal-binding site has been assigned to the histidine-containing high-affinity site.</text>
</comment>
<keyword evidence="4 6" id="KW-0479">Metal-binding</keyword>
<dbReference type="InterPro" id="IPR001714">
    <property type="entry name" value="Pept_M24_MAP"/>
</dbReference>
<dbReference type="AlphaFoldDB" id="A0AAU7AU01"/>
<dbReference type="EMBL" id="CP114014">
    <property type="protein sequence ID" value="XAY05175.1"/>
    <property type="molecule type" value="Genomic_DNA"/>
</dbReference>
<dbReference type="PRINTS" id="PR00599">
    <property type="entry name" value="MAPEPTIDASE"/>
</dbReference>
<keyword evidence="3 6" id="KW-0645">Protease</keyword>
<feature type="binding site" evidence="6">
    <location>
        <position position="76"/>
    </location>
    <ligand>
        <name>substrate</name>
    </ligand>
</feature>
<evidence type="ECO:0000256" key="3">
    <source>
        <dbReference type="ARBA" id="ARBA00022670"/>
    </source>
</evidence>
<dbReference type="InterPro" id="IPR000994">
    <property type="entry name" value="Pept_M24"/>
</dbReference>
<name>A0AAU7AU01_9ACTN</name>
<dbReference type="GO" id="GO:0046872">
    <property type="term" value="F:metal ion binding"/>
    <property type="evidence" value="ECO:0007669"/>
    <property type="project" value="UniProtKB-UniRule"/>
</dbReference>
<accession>A0AAU7AU01</accession>
<feature type="binding site" evidence="6">
    <location>
        <position position="233"/>
    </location>
    <ligand>
        <name>a divalent metal cation</name>
        <dbReference type="ChEBI" id="CHEBI:60240"/>
        <label>2</label>
        <note>catalytic</note>
    </ligand>
</feature>
<dbReference type="HAMAP" id="MF_01974">
    <property type="entry name" value="MetAP_1"/>
    <property type="match status" value="1"/>
</dbReference>
<organism evidence="9">
    <name type="scientific">Paraconexibacter sp. AEG42_29</name>
    <dbReference type="NCBI Taxonomy" id="2997339"/>
    <lineage>
        <taxon>Bacteria</taxon>
        <taxon>Bacillati</taxon>
        <taxon>Actinomycetota</taxon>
        <taxon>Thermoleophilia</taxon>
        <taxon>Solirubrobacterales</taxon>
        <taxon>Paraconexibacteraceae</taxon>
        <taxon>Paraconexibacter</taxon>
    </lineage>
</organism>
<comment type="function">
    <text evidence="1 6">Removes the N-terminal methionine from nascent proteins. The N-terminal methionine is often cleaved when the second residue in the primary sequence is small and uncharged (Met-Ala-, Cys, Gly, Pro, Ser, Thr, or Val). Requires deformylation of the N(alpha)-formylated initiator methionine before it can be hydrolyzed.</text>
</comment>
<comment type="subunit">
    <text evidence="6">Monomer.</text>
</comment>
<dbReference type="KEGG" id="parq:DSM112329_02019"/>
<dbReference type="EC" id="3.4.11.18" evidence="6 7"/>
<feature type="binding site" evidence="6">
    <location>
        <position position="104"/>
    </location>
    <ligand>
        <name>a divalent metal cation</name>
        <dbReference type="ChEBI" id="CHEBI:60240"/>
        <label>2</label>
        <note>catalytic</note>
    </ligand>
</feature>
<evidence type="ECO:0000256" key="6">
    <source>
        <dbReference type="HAMAP-Rule" id="MF_01974"/>
    </source>
</evidence>
<feature type="binding site" evidence="6">
    <location>
        <position position="202"/>
    </location>
    <ligand>
        <name>a divalent metal cation</name>
        <dbReference type="ChEBI" id="CHEBI:60240"/>
        <label>2</label>
        <note>catalytic</note>
    </ligand>
</feature>
<keyword evidence="5 6" id="KW-0378">Hydrolase</keyword>
<evidence type="ECO:0000256" key="7">
    <source>
        <dbReference type="RuleBase" id="RU003653"/>
    </source>
</evidence>
<evidence type="ECO:0000259" key="8">
    <source>
        <dbReference type="Pfam" id="PF00557"/>
    </source>
</evidence>
<feature type="binding site" evidence="6">
    <location>
        <position position="174"/>
    </location>
    <ligand>
        <name>substrate</name>
    </ligand>
</feature>
<feature type="binding site" evidence="6">
    <location>
        <position position="104"/>
    </location>
    <ligand>
        <name>a divalent metal cation</name>
        <dbReference type="ChEBI" id="CHEBI:60240"/>
        <label>1</label>
    </ligand>
</feature>
<dbReference type="Gene3D" id="3.90.230.10">
    <property type="entry name" value="Creatinase/methionine aminopeptidase superfamily"/>
    <property type="match status" value="1"/>
</dbReference>
<evidence type="ECO:0000256" key="5">
    <source>
        <dbReference type="ARBA" id="ARBA00022801"/>
    </source>
</evidence>
<dbReference type="GO" id="GO:0006508">
    <property type="term" value="P:proteolysis"/>
    <property type="evidence" value="ECO:0007669"/>
    <property type="project" value="UniProtKB-KW"/>
</dbReference>
<dbReference type="InterPro" id="IPR002467">
    <property type="entry name" value="Pept_M24A_MAP1"/>
</dbReference>
<feature type="binding site" evidence="6">
    <location>
        <position position="93"/>
    </location>
    <ligand>
        <name>a divalent metal cation</name>
        <dbReference type="ChEBI" id="CHEBI:60240"/>
        <label>1</label>
    </ligand>
</feature>
<dbReference type="GO" id="GO:0004239">
    <property type="term" value="F:initiator methionyl aminopeptidase activity"/>
    <property type="evidence" value="ECO:0007669"/>
    <property type="project" value="UniProtKB-UniRule"/>
</dbReference>
<proteinExistence type="inferred from homology"/>
<dbReference type="RefSeq" id="WP_354701692.1">
    <property type="nucleotide sequence ID" value="NZ_CP114014.1"/>
</dbReference>
<evidence type="ECO:0000256" key="1">
    <source>
        <dbReference type="ARBA" id="ARBA00002521"/>
    </source>
</evidence>
<dbReference type="PANTHER" id="PTHR43330">
    <property type="entry name" value="METHIONINE AMINOPEPTIDASE"/>
    <property type="match status" value="1"/>
</dbReference>
<dbReference type="NCBIfam" id="TIGR00500">
    <property type="entry name" value="met_pdase_I"/>
    <property type="match status" value="1"/>
</dbReference>
<dbReference type="SUPFAM" id="SSF55920">
    <property type="entry name" value="Creatinase/aminopeptidase"/>
    <property type="match status" value="1"/>
</dbReference>
<dbReference type="Pfam" id="PF00557">
    <property type="entry name" value="Peptidase_M24"/>
    <property type="match status" value="1"/>
</dbReference>
<evidence type="ECO:0000256" key="4">
    <source>
        <dbReference type="ARBA" id="ARBA00022723"/>
    </source>
</evidence>
<comment type="similarity">
    <text evidence="6">Belongs to the peptidase M24A family. Methionine aminopeptidase type 1 subfamily.</text>
</comment>
<dbReference type="InterPro" id="IPR036005">
    <property type="entry name" value="Creatinase/aminopeptidase-like"/>
</dbReference>
<sequence length="250" mass="26023">MSADTPRDLAGMRAVGRLVAETLDELEAAVAPGVTTAELDALAAAHFARRGARSGPILTYRYPGSVCISVDDEIVHGIPGSRALRDGQMITLDVAAELRGYHADAARTVTVGDGDLEARRLIDAARAALAAGIRAAQPGATLREVGSAVERVTEARGFTVVRELTGHGIGRAMHEAPTVHNWPNPDADGDVVLTLGLVFTIEPMIVAGRPAFSVDGDGWTIRTRDGSRSAHAEHTIMVAAGGPEVLTAAA</sequence>
<reference evidence="9" key="1">
    <citation type="submission" date="2022-12" db="EMBL/GenBank/DDBJ databases">
        <title>Paraconexibacter alkalitolerans sp. nov. and Baekduia alba sp. nov., isolated from soil and emended description of the genera Paraconexibacter (Chun et al., 2020) and Baekduia (An et al., 2020).</title>
        <authorList>
            <person name="Vieira S."/>
            <person name="Huber K.J."/>
            <person name="Geppert A."/>
            <person name="Wolf J."/>
            <person name="Neumann-Schaal M."/>
            <person name="Muesken M."/>
            <person name="Overmann J."/>
        </authorList>
    </citation>
    <scope>NUCLEOTIDE SEQUENCE</scope>
    <source>
        <strain evidence="9">AEG42_29</strain>
    </source>
</reference>
<keyword evidence="2 6" id="KW-0031">Aminopeptidase</keyword>
<evidence type="ECO:0000256" key="2">
    <source>
        <dbReference type="ARBA" id="ARBA00022438"/>
    </source>
</evidence>
<comment type="catalytic activity">
    <reaction evidence="6 7">
        <text>Release of N-terminal amino acids, preferentially methionine, from peptides and arylamides.</text>
        <dbReference type="EC" id="3.4.11.18"/>
    </reaction>
</comment>
<feature type="binding site" evidence="6">
    <location>
        <position position="233"/>
    </location>
    <ligand>
        <name>a divalent metal cation</name>
        <dbReference type="ChEBI" id="CHEBI:60240"/>
        <label>1</label>
    </ligand>
</feature>
<dbReference type="GO" id="GO:0070006">
    <property type="term" value="F:metalloaminopeptidase activity"/>
    <property type="evidence" value="ECO:0007669"/>
    <property type="project" value="UniProtKB-UniRule"/>
</dbReference>
<evidence type="ECO:0000313" key="9">
    <source>
        <dbReference type="EMBL" id="XAY05175.1"/>
    </source>
</evidence>
<gene>
    <name evidence="9" type="primary">map_2</name>
    <name evidence="6" type="synonym">map</name>
    <name evidence="9" type="ORF">DSM112329_02019</name>
</gene>